<evidence type="ECO:0000313" key="7">
    <source>
        <dbReference type="Proteomes" id="UP000183794"/>
    </source>
</evidence>
<dbReference type="KEGG" id="mvs:MVIS_3824"/>
<sequence length="274" mass="31253">MATYFVGDIQGCFDDLQHLLQQANFDPRQDKLWLTGDLVARGPKSLETLRFVKQLGPAAVTVLGNHDLHLLAIDAGLAKLNSRDKTQAIFAAEDKDELLLWLRQQPLLAYHDVFNIIMVHAGISPQWTQQQAKYYAEEVNMKLRGDDYQALLENMYGTQPDYWREELQGFDRLRFIINAFTRMRFCAPDGQLEFHNKHSPTTNNNQQHIPWYEVAGTHLDGAHVIFGHWAALEGSCSHENATTLDTGCVWGNSLTMLRWEDKAVFSVPCIIHTT</sequence>
<dbReference type="Gene3D" id="3.60.21.10">
    <property type="match status" value="1"/>
</dbReference>
<dbReference type="Proteomes" id="UP000183794">
    <property type="component" value="Unassembled WGS sequence"/>
</dbReference>
<dbReference type="InterPro" id="IPR004617">
    <property type="entry name" value="ApaH"/>
</dbReference>
<name>A0A090IK74_9GAMM</name>
<comment type="function">
    <text evidence="1 5">Hydrolyzes diadenosine 5',5'''-P1,P4-tetraphosphate to yield ADP.</text>
</comment>
<gene>
    <name evidence="5" type="primary">apaH</name>
    <name evidence="6" type="ORF">NVI5450_2160</name>
</gene>
<evidence type="ECO:0000256" key="5">
    <source>
        <dbReference type="HAMAP-Rule" id="MF_00199"/>
    </source>
</evidence>
<dbReference type="RefSeq" id="WP_045111799.1">
    <property type="nucleotide sequence ID" value="NZ_CAWRBC010000048.1"/>
</dbReference>
<dbReference type="EMBL" id="FPLD01000060">
    <property type="protein sequence ID" value="SGY99197.1"/>
    <property type="molecule type" value="Genomic_DNA"/>
</dbReference>
<dbReference type="EC" id="3.6.1.41" evidence="5"/>
<evidence type="ECO:0000313" key="6">
    <source>
        <dbReference type="EMBL" id="SGY99197.1"/>
    </source>
</evidence>
<keyword evidence="3 5" id="KW-0378">Hydrolase</keyword>
<dbReference type="HOGENOM" id="CLU_056184_2_0_6"/>
<dbReference type="InterPro" id="IPR004843">
    <property type="entry name" value="Calcineurin-like_PHP"/>
</dbReference>
<evidence type="ECO:0000256" key="2">
    <source>
        <dbReference type="ARBA" id="ARBA00005419"/>
    </source>
</evidence>
<evidence type="ECO:0000256" key="1">
    <source>
        <dbReference type="ARBA" id="ARBA00003413"/>
    </source>
</evidence>
<dbReference type="STRING" id="80854.MVIS_3824"/>
<dbReference type="PANTHER" id="PTHR40942">
    <property type="match status" value="1"/>
</dbReference>
<protein>
    <recommendedName>
        <fullName evidence="5">Bis(5'-nucleosyl)-tetraphosphatase, symmetrical</fullName>
        <ecNumber evidence="5">3.6.1.41</ecNumber>
    </recommendedName>
    <alternativeName>
        <fullName evidence="5">Ap4A hydrolase</fullName>
    </alternativeName>
    <alternativeName>
        <fullName evidence="5">Diadenosine 5',5'''-P1,P4-tetraphosphate pyrophosphohydrolase</fullName>
    </alternativeName>
    <alternativeName>
        <fullName evidence="5">Diadenosine tetraphosphatase</fullName>
    </alternativeName>
</protein>
<dbReference type="SUPFAM" id="SSF56300">
    <property type="entry name" value="Metallo-dependent phosphatases"/>
    <property type="match status" value="1"/>
</dbReference>
<dbReference type="Pfam" id="PF00149">
    <property type="entry name" value="Metallophos"/>
    <property type="match status" value="1"/>
</dbReference>
<dbReference type="AlphaFoldDB" id="A0A090IK74"/>
<accession>A0A090IK74</accession>
<dbReference type="PATRIC" id="fig|80854.5.peg.4048"/>
<comment type="catalytic activity">
    <reaction evidence="4 5">
        <text>P(1),P(4)-bis(5'-adenosyl) tetraphosphate + H2O = 2 ADP + 2 H(+)</text>
        <dbReference type="Rhea" id="RHEA:24252"/>
        <dbReference type="ChEBI" id="CHEBI:15377"/>
        <dbReference type="ChEBI" id="CHEBI:15378"/>
        <dbReference type="ChEBI" id="CHEBI:58141"/>
        <dbReference type="ChEBI" id="CHEBI:456216"/>
        <dbReference type="EC" id="3.6.1.41"/>
    </reaction>
</comment>
<dbReference type="PIRSF" id="PIRSF000903">
    <property type="entry name" value="B5n-ttraPtase_sm"/>
    <property type="match status" value="1"/>
</dbReference>
<organism evidence="6 7">
    <name type="scientific">Moritella viscosa</name>
    <dbReference type="NCBI Taxonomy" id="80854"/>
    <lineage>
        <taxon>Bacteria</taxon>
        <taxon>Pseudomonadati</taxon>
        <taxon>Pseudomonadota</taxon>
        <taxon>Gammaproteobacteria</taxon>
        <taxon>Alteromonadales</taxon>
        <taxon>Moritellaceae</taxon>
        <taxon>Moritella</taxon>
    </lineage>
</organism>
<dbReference type="PANTHER" id="PTHR40942:SF4">
    <property type="entry name" value="CYTOCHROME C5"/>
    <property type="match status" value="1"/>
</dbReference>
<dbReference type="GO" id="GO:0008803">
    <property type="term" value="F:bis(5'-nucleosyl)-tetraphosphatase (symmetrical) activity"/>
    <property type="evidence" value="ECO:0007669"/>
    <property type="project" value="UniProtKB-UniRule"/>
</dbReference>
<evidence type="ECO:0000256" key="4">
    <source>
        <dbReference type="ARBA" id="ARBA00049417"/>
    </source>
</evidence>
<comment type="similarity">
    <text evidence="2 5">Belongs to the Ap4A hydrolase family.</text>
</comment>
<dbReference type="OrthoDB" id="9807890at2"/>
<dbReference type="CDD" id="cd07422">
    <property type="entry name" value="MPP_ApaH"/>
    <property type="match status" value="1"/>
</dbReference>
<proteinExistence type="inferred from homology"/>
<reference evidence="6 7" key="1">
    <citation type="submission" date="2016-11" db="EMBL/GenBank/DDBJ databases">
        <authorList>
            <person name="Jaros S."/>
            <person name="Januszkiewicz K."/>
            <person name="Wedrychowicz H."/>
        </authorList>
    </citation>
    <scope>NUCLEOTIDE SEQUENCE [LARGE SCALE GENOMIC DNA]</scope>
    <source>
        <strain evidence="6">NVI 5450</strain>
    </source>
</reference>
<dbReference type="NCBIfam" id="TIGR00668">
    <property type="entry name" value="apaH"/>
    <property type="match status" value="1"/>
</dbReference>
<dbReference type="InterPro" id="IPR029052">
    <property type="entry name" value="Metallo-depent_PP-like"/>
</dbReference>
<dbReference type="NCBIfam" id="NF001204">
    <property type="entry name" value="PRK00166.1"/>
    <property type="match status" value="1"/>
</dbReference>
<evidence type="ECO:0000256" key="3">
    <source>
        <dbReference type="ARBA" id="ARBA00022801"/>
    </source>
</evidence>
<dbReference type="HAMAP" id="MF_00199">
    <property type="entry name" value="ApaH"/>
    <property type="match status" value="1"/>
</dbReference>